<dbReference type="GO" id="GO:0046872">
    <property type="term" value="F:metal ion binding"/>
    <property type="evidence" value="ECO:0007669"/>
    <property type="project" value="UniProtKB-KW"/>
</dbReference>
<comment type="cofactor">
    <cofactor evidence="1">
        <name>Ca(2+)</name>
        <dbReference type="ChEBI" id="CHEBI:29108"/>
    </cofactor>
</comment>
<evidence type="ECO:0000256" key="1">
    <source>
        <dbReference type="ARBA" id="ARBA00001913"/>
    </source>
</evidence>
<name>A0A2S8G7Q4_9BACT</name>
<evidence type="ECO:0000256" key="6">
    <source>
        <dbReference type="ARBA" id="ARBA00022837"/>
    </source>
</evidence>
<evidence type="ECO:0000256" key="4">
    <source>
        <dbReference type="ARBA" id="ARBA00022729"/>
    </source>
</evidence>
<reference evidence="8 9" key="1">
    <citation type="submission" date="2018-02" db="EMBL/GenBank/DDBJ databases">
        <title>Comparative genomes isolates from brazilian mangrove.</title>
        <authorList>
            <person name="Araujo J.E."/>
            <person name="Taketani R.G."/>
            <person name="Silva M.C.P."/>
            <person name="Loureco M.V."/>
            <person name="Andreote F.D."/>
        </authorList>
    </citation>
    <scope>NUCLEOTIDE SEQUENCE [LARGE SCALE GENOMIC DNA]</scope>
    <source>
        <strain evidence="8 9">Hex-1 MGV</strain>
    </source>
</reference>
<evidence type="ECO:0000313" key="9">
    <source>
        <dbReference type="Proteomes" id="UP000238322"/>
    </source>
</evidence>
<organism evidence="8 9">
    <name type="scientific">Blastopirellula marina</name>
    <dbReference type="NCBI Taxonomy" id="124"/>
    <lineage>
        <taxon>Bacteria</taxon>
        <taxon>Pseudomonadati</taxon>
        <taxon>Planctomycetota</taxon>
        <taxon>Planctomycetia</taxon>
        <taxon>Pirellulales</taxon>
        <taxon>Pirellulaceae</taxon>
        <taxon>Blastopirellula</taxon>
    </lineage>
</organism>
<proteinExistence type="inferred from homology"/>
<dbReference type="Gene3D" id="3.40.720.10">
    <property type="entry name" value="Alkaline Phosphatase, subunit A"/>
    <property type="match status" value="1"/>
</dbReference>
<dbReference type="GO" id="GO:0004065">
    <property type="term" value="F:arylsulfatase activity"/>
    <property type="evidence" value="ECO:0007669"/>
    <property type="project" value="TreeGrafter"/>
</dbReference>
<comment type="caution">
    <text evidence="8">The sequence shown here is derived from an EMBL/GenBank/DDBJ whole genome shotgun (WGS) entry which is preliminary data.</text>
</comment>
<dbReference type="Proteomes" id="UP000238322">
    <property type="component" value="Unassembled WGS sequence"/>
</dbReference>
<keyword evidence="5" id="KW-0378">Hydrolase</keyword>
<dbReference type="InterPro" id="IPR000917">
    <property type="entry name" value="Sulfatase_N"/>
</dbReference>
<dbReference type="Gene3D" id="3.30.1120.10">
    <property type="match status" value="1"/>
</dbReference>
<dbReference type="EMBL" id="PUHY01000001">
    <property type="protein sequence ID" value="PQO40488.1"/>
    <property type="molecule type" value="Genomic_DNA"/>
</dbReference>
<evidence type="ECO:0000256" key="3">
    <source>
        <dbReference type="ARBA" id="ARBA00022723"/>
    </source>
</evidence>
<keyword evidence="6" id="KW-0106">Calcium</keyword>
<dbReference type="InterPro" id="IPR050738">
    <property type="entry name" value="Sulfatase"/>
</dbReference>
<protein>
    <submittedName>
        <fullName evidence="8">Arylsulfatase</fullName>
    </submittedName>
</protein>
<keyword evidence="3" id="KW-0479">Metal-binding</keyword>
<evidence type="ECO:0000259" key="7">
    <source>
        <dbReference type="Pfam" id="PF00884"/>
    </source>
</evidence>
<evidence type="ECO:0000313" key="8">
    <source>
        <dbReference type="EMBL" id="PQO40488.1"/>
    </source>
</evidence>
<dbReference type="PANTHER" id="PTHR42693">
    <property type="entry name" value="ARYLSULFATASE FAMILY MEMBER"/>
    <property type="match status" value="1"/>
</dbReference>
<evidence type="ECO:0000256" key="5">
    <source>
        <dbReference type="ARBA" id="ARBA00022801"/>
    </source>
</evidence>
<dbReference type="Pfam" id="PF00884">
    <property type="entry name" value="Sulfatase"/>
    <property type="match status" value="1"/>
</dbReference>
<dbReference type="RefSeq" id="WP_105327724.1">
    <property type="nucleotide sequence ID" value="NZ_PUHY01000001.1"/>
</dbReference>
<evidence type="ECO:0000256" key="2">
    <source>
        <dbReference type="ARBA" id="ARBA00008779"/>
    </source>
</evidence>
<feature type="domain" description="Sulfatase N-terminal" evidence="7">
    <location>
        <begin position="28"/>
        <end position="355"/>
    </location>
</feature>
<gene>
    <name evidence="8" type="ORF">C5Y83_00700</name>
</gene>
<dbReference type="AlphaFoldDB" id="A0A2S8G7Q4"/>
<keyword evidence="4" id="KW-0732">Signal</keyword>
<sequence>MTRLFTILTTMLLLGIGLDNECVSAAPPNIVFILADDLAWSDLGCYGHEYHETPNLDKLSEQGLRFNNAYASAPICSASRASLLTGKTPARLGFEFVTKDSAIHQKLDAEVPLLTPRYTLNLPLEEITIAERLRQVGYQTAFFGKWHLNQHYQRYLGWSPTHGPKAQGFEVAVEDFGSHPYAWGKKPPSEIDQPGKFVDDTMVGRVTEFIKQKHARPYFVMASHFYVHTPVRTPYRWLLDKYDAKIPPDSPARERRLRYAAFVETLDHLVGQIVTAVNESDDPQDTLILFTSDNGGHPEYTANGPLRGSKWNLYEGGVRVPMIVRWPDQIAKGTTTELPWVGYDLHPSLAKLAGVTAEGLDGMCLISTLSEKTLLPERSLYWHFPYYHPEKGFAKAPEGIGVNDFVTSRTRPQSAIRRGQYKLIHFYEDNHNELYDLAKDLSEQTNLIDSHPKLAAELSADLRNYLVEVDARLPQDKLSHTTD</sequence>
<dbReference type="CDD" id="cd16144">
    <property type="entry name" value="ARS_like"/>
    <property type="match status" value="1"/>
</dbReference>
<dbReference type="InterPro" id="IPR017850">
    <property type="entry name" value="Alkaline_phosphatase_core_sf"/>
</dbReference>
<dbReference type="SUPFAM" id="SSF53649">
    <property type="entry name" value="Alkaline phosphatase-like"/>
    <property type="match status" value="1"/>
</dbReference>
<accession>A0A2S8G7Q4</accession>
<comment type="similarity">
    <text evidence="2">Belongs to the sulfatase family.</text>
</comment>
<dbReference type="PANTHER" id="PTHR42693:SF42">
    <property type="entry name" value="ARYLSULFATASE G"/>
    <property type="match status" value="1"/>
</dbReference>
<dbReference type="OrthoDB" id="9783154at2"/>